<dbReference type="EMBL" id="ACDC03000016">
    <property type="protein sequence ID" value="KGE62700.1"/>
    <property type="molecule type" value="Genomic_DNA"/>
</dbReference>
<sequence length="110" mass="13285">MKIRWGKMSKRKKNLEKVIQQCQKTLDRIDEELTKPEPKLTPYDIEMGNFDEVPRLILKEAKKQIKIMMQVLDKNEYMPDYIYPLIDSYLIDTELCDLLFETESIYKKYT</sequence>
<dbReference type="Proteomes" id="UP000003301">
    <property type="component" value="Unassembled WGS sequence"/>
</dbReference>
<accession>A0ABR4WLD8</accession>
<reference evidence="1" key="1">
    <citation type="submission" date="2013-05" db="EMBL/GenBank/DDBJ databases">
        <title>The Genome Sequence of Fusobacterium sp. 2_1_31.</title>
        <authorList>
            <consortium name="The Broad Institute Genomics Platform"/>
            <person name="Earl A."/>
            <person name="Ward D."/>
            <person name="Feldgarden M."/>
            <person name="Gevers D."/>
            <person name="Ambrose C."/>
            <person name="Strauss J."/>
            <person name="Allen-Vercoe E."/>
            <person name="Walker B."/>
            <person name="Young S."/>
            <person name="Zeng Q."/>
            <person name="Gargeya S."/>
            <person name="Fitzgerald M."/>
            <person name="Haas B."/>
            <person name="Abouelleil A."/>
            <person name="Allen A.W."/>
            <person name="Alvarado L."/>
            <person name="Arachchi H.M."/>
            <person name="Berlin A.M."/>
            <person name="Chapman S.B."/>
            <person name="Gainer-Dewar J."/>
            <person name="Goldberg J."/>
            <person name="Griggs A."/>
            <person name="Gujja S."/>
            <person name="Hansen M."/>
            <person name="Howarth C."/>
            <person name="Imamovic A."/>
            <person name="Ireland A."/>
            <person name="Larimer J."/>
            <person name="McCowan C."/>
            <person name="Murphy C."/>
            <person name="Pearson M."/>
            <person name="Poon T.W."/>
            <person name="Priest M."/>
            <person name="Roberts A."/>
            <person name="Saif S."/>
            <person name="Shea T."/>
            <person name="Sisk P."/>
            <person name="Sykes S."/>
            <person name="Wortman J."/>
            <person name="Nusbaum C."/>
            <person name="Birren B."/>
        </authorList>
    </citation>
    <scope>NUCLEOTIDE SEQUENCE [LARGE SCALE GENOMIC DNA]</scope>
    <source>
        <strain evidence="1">2_1_31</strain>
    </source>
</reference>
<gene>
    <name evidence="1" type="ORF">FSAG_001417</name>
</gene>
<protein>
    <submittedName>
        <fullName evidence="1">Uncharacterized protein</fullName>
    </submittedName>
</protein>
<comment type="caution">
    <text evidence="1">The sequence shown here is derived from an EMBL/GenBank/DDBJ whole genome shotgun (WGS) entry which is preliminary data.</text>
</comment>
<organism evidence="1 2">
    <name type="scientific">Fusobacterium periodonticum 2_1_31</name>
    <dbReference type="NCBI Taxonomy" id="469599"/>
    <lineage>
        <taxon>Bacteria</taxon>
        <taxon>Fusobacteriati</taxon>
        <taxon>Fusobacteriota</taxon>
        <taxon>Fusobacteriia</taxon>
        <taxon>Fusobacteriales</taxon>
        <taxon>Fusobacteriaceae</taxon>
        <taxon>Fusobacterium</taxon>
    </lineage>
</organism>
<keyword evidence="2" id="KW-1185">Reference proteome</keyword>
<evidence type="ECO:0000313" key="2">
    <source>
        <dbReference type="Proteomes" id="UP000003301"/>
    </source>
</evidence>
<name>A0ABR4WLD8_9FUSO</name>
<proteinExistence type="predicted"/>
<evidence type="ECO:0000313" key="1">
    <source>
        <dbReference type="EMBL" id="KGE62700.1"/>
    </source>
</evidence>